<keyword evidence="1" id="KW-0472">Membrane</keyword>
<evidence type="ECO:0008006" key="4">
    <source>
        <dbReference type="Google" id="ProtNLM"/>
    </source>
</evidence>
<evidence type="ECO:0000313" key="2">
    <source>
        <dbReference type="EMBL" id="KAG9241433.1"/>
    </source>
</evidence>
<evidence type="ECO:0000313" key="3">
    <source>
        <dbReference type="Proteomes" id="UP000887226"/>
    </source>
</evidence>
<keyword evidence="3" id="KW-1185">Reference proteome</keyword>
<dbReference type="Proteomes" id="UP000887226">
    <property type="component" value="Unassembled WGS sequence"/>
</dbReference>
<dbReference type="OrthoDB" id="3930290at2759"/>
<comment type="caution">
    <text evidence="2">The sequence shown here is derived from an EMBL/GenBank/DDBJ whole genome shotgun (WGS) entry which is preliminary data.</text>
</comment>
<sequence length="185" mass="21138">MVSSDTTVSDEIMIRRAKTRYHWPEVQLNFWLLIMIVGTATILGIFANFMAVQTQLQVGTPWYFPYWVTVAAITLVFILTMLWLINQRQLLPGIVMMGSFICFVLWMVGLVVISLQLWGPSGSVNGDCNIYVISEQSKGASIETLAWLEQRSICQCWTAVWAFQLVGCIFLLWMMIMAYQVYTGQ</sequence>
<keyword evidence="1" id="KW-1133">Transmembrane helix</keyword>
<organism evidence="2 3">
    <name type="scientific">Calycina marina</name>
    <dbReference type="NCBI Taxonomy" id="1763456"/>
    <lineage>
        <taxon>Eukaryota</taxon>
        <taxon>Fungi</taxon>
        <taxon>Dikarya</taxon>
        <taxon>Ascomycota</taxon>
        <taxon>Pezizomycotina</taxon>
        <taxon>Leotiomycetes</taxon>
        <taxon>Helotiales</taxon>
        <taxon>Pezizellaceae</taxon>
        <taxon>Calycina</taxon>
    </lineage>
</organism>
<keyword evidence="1" id="KW-0812">Transmembrane</keyword>
<gene>
    <name evidence="2" type="ORF">BJ878DRAFT_482951</name>
</gene>
<evidence type="ECO:0000256" key="1">
    <source>
        <dbReference type="SAM" id="Phobius"/>
    </source>
</evidence>
<dbReference type="AlphaFoldDB" id="A0A9P7YWR7"/>
<feature type="transmembrane region" description="Helical" evidence="1">
    <location>
        <begin position="97"/>
        <end position="118"/>
    </location>
</feature>
<proteinExistence type="predicted"/>
<feature type="transmembrane region" description="Helical" evidence="1">
    <location>
        <begin position="161"/>
        <end position="182"/>
    </location>
</feature>
<reference evidence="2" key="1">
    <citation type="journal article" date="2021" name="IMA Fungus">
        <title>Genomic characterization of three marine fungi, including Emericellopsis atlantica sp. nov. with signatures of a generalist lifestyle and marine biomass degradation.</title>
        <authorList>
            <person name="Hagestad O.C."/>
            <person name="Hou L."/>
            <person name="Andersen J.H."/>
            <person name="Hansen E.H."/>
            <person name="Altermark B."/>
            <person name="Li C."/>
            <person name="Kuhnert E."/>
            <person name="Cox R.J."/>
            <person name="Crous P.W."/>
            <person name="Spatafora J.W."/>
            <person name="Lail K."/>
            <person name="Amirebrahimi M."/>
            <person name="Lipzen A."/>
            <person name="Pangilinan J."/>
            <person name="Andreopoulos W."/>
            <person name="Hayes R.D."/>
            <person name="Ng V."/>
            <person name="Grigoriev I.V."/>
            <person name="Jackson S.A."/>
            <person name="Sutton T.D.S."/>
            <person name="Dobson A.D.W."/>
            <person name="Rama T."/>
        </authorList>
    </citation>
    <scope>NUCLEOTIDE SEQUENCE</scope>
    <source>
        <strain evidence="2">TRa3180A</strain>
    </source>
</reference>
<feature type="transmembrane region" description="Helical" evidence="1">
    <location>
        <begin position="28"/>
        <end position="52"/>
    </location>
</feature>
<dbReference type="EMBL" id="MU254213">
    <property type="protein sequence ID" value="KAG9241433.1"/>
    <property type="molecule type" value="Genomic_DNA"/>
</dbReference>
<feature type="transmembrane region" description="Helical" evidence="1">
    <location>
        <begin position="64"/>
        <end position="85"/>
    </location>
</feature>
<name>A0A9P7YWR7_9HELO</name>
<protein>
    <recommendedName>
        <fullName evidence="4">Arginase-like protein</fullName>
    </recommendedName>
</protein>
<accession>A0A9P7YWR7</accession>